<evidence type="ECO:0000313" key="2">
    <source>
        <dbReference type="EMBL" id="KAK9029895.1"/>
    </source>
</evidence>
<keyword evidence="3" id="KW-1185">Reference proteome</keyword>
<keyword evidence="1" id="KW-0472">Membrane</keyword>
<dbReference type="Proteomes" id="UP001396334">
    <property type="component" value="Unassembled WGS sequence"/>
</dbReference>
<feature type="transmembrane region" description="Helical" evidence="1">
    <location>
        <begin position="20"/>
        <end position="43"/>
    </location>
</feature>
<organism evidence="2 3">
    <name type="scientific">Hibiscus sabdariffa</name>
    <name type="common">roselle</name>
    <dbReference type="NCBI Taxonomy" id="183260"/>
    <lineage>
        <taxon>Eukaryota</taxon>
        <taxon>Viridiplantae</taxon>
        <taxon>Streptophyta</taxon>
        <taxon>Embryophyta</taxon>
        <taxon>Tracheophyta</taxon>
        <taxon>Spermatophyta</taxon>
        <taxon>Magnoliopsida</taxon>
        <taxon>eudicotyledons</taxon>
        <taxon>Gunneridae</taxon>
        <taxon>Pentapetalae</taxon>
        <taxon>rosids</taxon>
        <taxon>malvids</taxon>
        <taxon>Malvales</taxon>
        <taxon>Malvaceae</taxon>
        <taxon>Malvoideae</taxon>
        <taxon>Hibiscus</taxon>
    </lineage>
</organism>
<name>A0ABR2SXC1_9ROSI</name>
<reference evidence="2 3" key="1">
    <citation type="journal article" date="2024" name="G3 (Bethesda)">
        <title>Genome assembly of Hibiscus sabdariffa L. provides insights into metabolisms of medicinal natural products.</title>
        <authorList>
            <person name="Kim T."/>
        </authorList>
    </citation>
    <scope>NUCLEOTIDE SEQUENCE [LARGE SCALE GENOMIC DNA]</scope>
    <source>
        <strain evidence="2">TK-2024</strain>
        <tissue evidence="2">Old leaves</tissue>
    </source>
</reference>
<keyword evidence="1" id="KW-0812">Transmembrane</keyword>
<evidence type="ECO:0000313" key="3">
    <source>
        <dbReference type="Proteomes" id="UP001396334"/>
    </source>
</evidence>
<comment type="caution">
    <text evidence="2">The sequence shown here is derived from an EMBL/GenBank/DDBJ whole genome shotgun (WGS) entry which is preliminary data.</text>
</comment>
<sequence>MLHVPKSEAVGWSQLATLVGASLILSFLKMLMTWLATSVQVLLSRLSMFTTKSAEDVNCSLLPKSHAAAPGITLLQAM</sequence>
<proteinExistence type="predicted"/>
<evidence type="ECO:0000256" key="1">
    <source>
        <dbReference type="SAM" id="Phobius"/>
    </source>
</evidence>
<protein>
    <submittedName>
        <fullName evidence="2">Uncharacterized protein</fullName>
    </submittedName>
</protein>
<accession>A0ABR2SXC1</accession>
<gene>
    <name evidence="2" type="ORF">V6N11_031337</name>
</gene>
<dbReference type="EMBL" id="JBBPBN010000010">
    <property type="protein sequence ID" value="KAK9029895.1"/>
    <property type="molecule type" value="Genomic_DNA"/>
</dbReference>
<keyword evidence="1" id="KW-1133">Transmembrane helix</keyword>